<dbReference type="InterPro" id="IPR007219">
    <property type="entry name" value="XnlR_reg_dom"/>
</dbReference>
<keyword evidence="2" id="KW-0479">Metal-binding</keyword>
<evidence type="ECO:0000256" key="2">
    <source>
        <dbReference type="ARBA" id="ARBA00022723"/>
    </source>
</evidence>
<accession>A0A6A6IK43</accession>
<feature type="region of interest" description="Disordered" evidence="8">
    <location>
        <begin position="161"/>
        <end position="181"/>
    </location>
</feature>
<feature type="compositionally biased region" description="Polar residues" evidence="8">
    <location>
        <begin position="220"/>
        <end position="259"/>
    </location>
</feature>
<gene>
    <name evidence="10" type="ORF">BU26DRAFT_504311</name>
</gene>
<feature type="compositionally biased region" description="Polar residues" evidence="8">
    <location>
        <begin position="834"/>
        <end position="859"/>
    </location>
</feature>
<dbReference type="RefSeq" id="XP_033684887.1">
    <property type="nucleotide sequence ID" value="XM_033826763.1"/>
</dbReference>
<feature type="compositionally biased region" description="Polar residues" evidence="8">
    <location>
        <begin position="167"/>
        <end position="181"/>
    </location>
</feature>
<evidence type="ECO:0000256" key="7">
    <source>
        <dbReference type="PROSITE-ProRule" id="PRU00042"/>
    </source>
</evidence>
<dbReference type="PROSITE" id="PS50157">
    <property type="entry name" value="ZINC_FINGER_C2H2_2"/>
    <property type="match status" value="2"/>
</dbReference>
<feature type="domain" description="C2H2-type" evidence="9">
    <location>
        <begin position="136"/>
        <end position="160"/>
    </location>
</feature>
<name>A0A6A6IK43_9PLEO</name>
<dbReference type="GeneID" id="54580093"/>
<dbReference type="GO" id="GO:0008270">
    <property type="term" value="F:zinc ion binding"/>
    <property type="evidence" value="ECO:0007669"/>
    <property type="project" value="UniProtKB-KW"/>
</dbReference>
<dbReference type="Pfam" id="PF04082">
    <property type="entry name" value="Fungal_trans"/>
    <property type="match status" value="1"/>
</dbReference>
<evidence type="ECO:0000259" key="9">
    <source>
        <dbReference type="PROSITE" id="PS50157"/>
    </source>
</evidence>
<evidence type="ECO:0000256" key="4">
    <source>
        <dbReference type="ARBA" id="ARBA00022771"/>
    </source>
</evidence>
<feature type="region of interest" description="Disordered" evidence="8">
    <location>
        <begin position="213"/>
        <end position="259"/>
    </location>
</feature>
<dbReference type="AlphaFoldDB" id="A0A6A6IK43"/>
<proteinExistence type="predicted"/>
<protein>
    <recommendedName>
        <fullName evidence="9">C2H2-type domain-containing protein</fullName>
    </recommendedName>
</protein>
<evidence type="ECO:0000256" key="1">
    <source>
        <dbReference type="ARBA" id="ARBA00004123"/>
    </source>
</evidence>
<keyword evidence="3" id="KW-0677">Repeat</keyword>
<dbReference type="GO" id="GO:0000978">
    <property type="term" value="F:RNA polymerase II cis-regulatory region sequence-specific DNA binding"/>
    <property type="evidence" value="ECO:0007669"/>
    <property type="project" value="InterPro"/>
</dbReference>
<dbReference type="EMBL" id="ML987194">
    <property type="protein sequence ID" value="KAF2249883.1"/>
    <property type="molecule type" value="Genomic_DNA"/>
</dbReference>
<feature type="compositionally biased region" description="Polar residues" evidence="8">
    <location>
        <begin position="71"/>
        <end position="94"/>
    </location>
</feature>
<evidence type="ECO:0000256" key="6">
    <source>
        <dbReference type="ARBA" id="ARBA00023242"/>
    </source>
</evidence>
<feature type="region of interest" description="Disordered" evidence="8">
    <location>
        <begin position="1"/>
        <end position="107"/>
    </location>
</feature>
<dbReference type="PANTHER" id="PTHR40626:SF11">
    <property type="entry name" value="ZINC FINGER PROTEIN YPR022C"/>
    <property type="match status" value="1"/>
</dbReference>
<dbReference type="GO" id="GO:0000785">
    <property type="term" value="C:chromatin"/>
    <property type="evidence" value="ECO:0007669"/>
    <property type="project" value="TreeGrafter"/>
</dbReference>
<dbReference type="PROSITE" id="PS00028">
    <property type="entry name" value="ZINC_FINGER_C2H2_1"/>
    <property type="match status" value="1"/>
</dbReference>
<organism evidence="10 11">
    <name type="scientific">Trematosphaeria pertusa</name>
    <dbReference type="NCBI Taxonomy" id="390896"/>
    <lineage>
        <taxon>Eukaryota</taxon>
        <taxon>Fungi</taxon>
        <taxon>Dikarya</taxon>
        <taxon>Ascomycota</taxon>
        <taxon>Pezizomycotina</taxon>
        <taxon>Dothideomycetes</taxon>
        <taxon>Pleosporomycetidae</taxon>
        <taxon>Pleosporales</taxon>
        <taxon>Massarineae</taxon>
        <taxon>Trematosphaeriaceae</taxon>
        <taxon>Trematosphaeria</taxon>
    </lineage>
</organism>
<dbReference type="CDD" id="cd12148">
    <property type="entry name" value="fungal_TF_MHR"/>
    <property type="match status" value="1"/>
</dbReference>
<dbReference type="GO" id="GO:0005634">
    <property type="term" value="C:nucleus"/>
    <property type="evidence" value="ECO:0007669"/>
    <property type="project" value="UniProtKB-SubCell"/>
</dbReference>
<keyword evidence="4 7" id="KW-0863">Zinc-finger</keyword>
<evidence type="ECO:0000256" key="8">
    <source>
        <dbReference type="SAM" id="MobiDB-lite"/>
    </source>
</evidence>
<dbReference type="PANTHER" id="PTHR40626">
    <property type="entry name" value="MIP31509P"/>
    <property type="match status" value="1"/>
</dbReference>
<feature type="region of interest" description="Disordered" evidence="8">
    <location>
        <begin position="834"/>
        <end position="901"/>
    </location>
</feature>
<dbReference type="GO" id="GO:0000981">
    <property type="term" value="F:DNA-binding transcription factor activity, RNA polymerase II-specific"/>
    <property type="evidence" value="ECO:0007669"/>
    <property type="project" value="InterPro"/>
</dbReference>
<dbReference type="InterPro" id="IPR013087">
    <property type="entry name" value="Znf_C2H2_type"/>
</dbReference>
<dbReference type="InterPro" id="IPR051059">
    <property type="entry name" value="VerF-like"/>
</dbReference>
<dbReference type="SMART" id="SM00355">
    <property type="entry name" value="ZnF_C2H2"/>
    <property type="match status" value="2"/>
</dbReference>
<evidence type="ECO:0000313" key="10">
    <source>
        <dbReference type="EMBL" id="KAF2249883.1"/>
    </source>
</evidence>
<evidence type="ECO:0000256" key="5">
    <source>
        <dbReference type="ARBA" id="ARBA00022833"/>
    </source>
</evidence>
<sequence>MSDYPSETGGRPLASSIPQPEGSPPSPSPQRKRRRTSQSSDERVGGTKSTSRRRPGSRKEASFGPHAGSSRGESSTMQRSTSPTQMSQETSVHYTRTGRISKAKKGLKVHHCECGRSYTRAEHLRRHQKNHAQDALRCDFPGCGKPFYRLDLLQRHQERHNEVGKDSPQTPIFSPGSSAETETVVSASVPMPTPIVTTVPPAPYYQPPVSPMPESAPNARYTSNPFRTPQLPSSTFGPVLRSSPSSKSTSHFNHLKQPRSSFSAARHSVTLPVAVENLQTNNIAWSTNDPFGQSPNYSSSSGYASPIPQADYTNMFANHPYGPGSNQARTRTNSNASFIESWGYPSRSPTSATSTMAYTWASNDKSPAPPSLAYMATSYPMTSMPMSAGVDPISGFGHFGPKTIAQRDEEEQAILFAEQSYGMGLENTYPFEQYLDNYWRHFHPTFPVVHRATHERLNQSPMLHAAMIAIGGQYSHDACVKRKSRILHDRCMKLLDKVWTNYSSIGDKENAKGKQRDLDVMTEADRLCDWQALLLIEVFSQYRARRAAKRLSTRFETMYHKFGENFRIITSNIVDNVSALAQSESATYERWGQWVELSTQQRLLLCCYILESQQATLLARNSQPSLIQLSGFDLPFPAYSALWDATNPSDWAMAAQQYVHQPYVYQITPDMTATALDCFQSSLLIAAHYNHFSNPAPYLAPPPFVAIDHLLDSSPITKHLLLTAKLLQVTPIRALLAVSGESWILSEKVPSPQAFSNYKTTLRTWVTGLWTNVAEQHTPIKEALKLSIEILQHALAQPAHTLRLELGADMGLYFAALTIWAVTVAANTRINLPQTQNQPHRFQSHSPLPSNPTYPSTPTHFAAGTPSISPNPTHPTALGLIPHNSHSSPAPLPPSTPTSMSHSEITMTSINFLSNALLELDFLGIVPQWPRDVTQWQQGCSALMRWVKMRLRNGAMEGRDSVVGTNVGPTSAGTGRGGDGLGELLDGVIGVLEKIMGRGWEGWGV</sequence>
<dbReference type="Gene3D" id="3.30.160.60">
    <property type="entry name" value="Classic Zinc Finger"/>
    <property type="match status" value="1"/>
</dbReference>
<evidence type="ECO:0000313" key="11">
    <source>
        <dbReference type="Proteomes" id="UP000800094"/>
    </source>
</evidence>
<feature type="domain" description="C2H2-type" evidence="9">
    <location>
        <begin position="107"/>
        <end position="136"/>
    </location>
</feature>
<dbReference type="GO" id="GO:0006351">
    <property type="term" value="P:DNA-templated transcription"/>
    <property type="evidence" value="ECO:0007669"/>
    <property type="project" value="InterPro"/>
</dbReference>
<dbReference type="Proteomes" id="UP000800094">
    <property type="component" value="Unassembled WGS sequence"/>
</dbReference>
<reference evidence="10" key="1">
    <citation type="journal article" date="2020" name="Stud. Mycol.">
        <title>101 Dothideomycetes genomes: a test case for predicting lifestyles and emergence of pathogens.</title>
        <authorList>
            <person name="Haridas S."/>
            <person name="Albert R."/>
            <person name="Binder M."/>
            <person name="Bloem J."/>
            <person name="Labutti K."/>
            <person name="Salamov A."/>
            <person name="Andreopoulos B."/>
            <person name="Baker S."/>
            <person name="Barry K."/>
            <person name="Bills G."/>
            <person name="Bluhm B."/>
            <person name="Cannon C."/>
            <person name="Castanera R."/>
            <person name="Culley D."/>
            <person name="Daum C."/>
            <person name="Ezra D."/>
            <person name="Gonzalez J."/>
            <person name="Henrissat B."/>
            <person name="Kuo A."/>
            <person name="Liang C."/>
            <person name="Lipzen A."/>
            <person name="Lutzoni F."/>
            <person name="Magnuson J."/>
            <person name="Mondo S."/>
            <person name="Nolan M."/>
            <person name="Ohm R."/>
            <person name="Pangilinan J."/>
            <person name="Park H.-J."/>
            <person name="Ramirez L."/>
            <person name="Alfaro M."/>
            <person name="Sun H."/>
            <person name="Tritt A."/>
            <person name="Yoshinaga Y."/>
            <person name="Zwiers L.-H."/>
            <person name="Turgeon B."/>
            <person name="Goodwin S."/>
            <person name="Spatafora J."/>
            <person name="Crous P."/>
            <person name="Grigoriev I."/>
        </authorList>
    </citation>
    <scope>NUCLEOTIDE SEQUENCE</scope>
    <source>
        <strain evidence="10">CBS 122368</strain>
    </source>
</reference>
<dbReference type="OrthoDB" id="6077919at2759"/>
<comment type="subcellular location">
    <subcellularLocation>
        <location evidence="1">Nucleus</location>
    </subcellularLocation>
</comment>
<dbReference type="Pfam" id="PF00096">
    <property type="entry name" value="zf-C2H2"/>
    <property type="match status" value="1"/>
</dbReference>
<keyword evidence="5" id="KW-0862">Zinc</keyword>
<evidence type="ECO:0000256" key="3">
    <source>
        <dbReference type="ARBA" id="ARBA00022737"/>
    </source>
</evidence>
<keyword evidence="11" id="KW-1185">Reference proteome</keyword>
<keyword evidence="6" id="KW-0539">Nucleus</keyword>